<dbReference type="GO" id="GO:0032259">
    <property type="term" value="P:methylation"/>
    <property type="evidence" value="ECO:0007669"/>
    <property type="project" value="UniProtKB-KW"/>
</dbReference>
<dbReference type="InterPro" id="IPR029063">
    <property type="entry name" value="SAM-dependent_MTases_sf"/>
</dbReference>
<dbReference type="OrthoDB" id="2013972at2759"/>
<dbReference type="SUPFAM" id="SSF53335">
    <property type="entry name" value="S-adenosyl-L-methionine-dependent methyltransferases"/>
    <property type="match status" value="1"/>
</dbReference>
<dbReference type="AlphaFoldDB" id="A0A9P4MJB6"/>
<sequence>MSSSSTANTDGPTGVHENLWKDYKYPDMERALKLTQQGAKGMINHVNAVLPFSKATSVLDIACGPGTVYRQLFDMDIPIASSTKLLGIDIAQPMLDKIHERQKTPQPGDDKTWDLVHAWLEDATRLSAADGSQSHVLSQMGIFLIPNYSLALHEAHRVLAADGVFTMSAFRRSAWNDDIMITLEQMHPERRLPRIADVWKDKDLFKIELEKHGFHDVVIHEIPLAMTYETPDQLIESLWTTIPYIKPAVEGLSEEQIRACKDAMARKIETQFPNKVLPAVTHLAVARK</sequence>
<evidence type="ECO:0000313" key="2">
    <source>
        <dbReference type="EMBL" id="KAF2155127.1"/>
    </source>
</evidence>
<organism evidence="2 3">
    <name type="scientific">Myriangium duriaei CBS 260.36</name>
    <dbReference type="NCBI Taxonomy" id="1168546"/>
    <lineage>
        <taxon>Eukaryota</taxon>
        <taxon>Fungi</taxon>
        <taxon>Dikarya</taxon>
        <taxon>Ascomycota</taxon>
        <taxon>Pezizomycotina</taxon>
        <taxon>Dothideomycetes</taxon>
        <taxon>Dothideomycetidae</taxon>
        <taxon>Myriangiales</taxon>
        <taxon>Myriangiaceae</taxon>
        <taxon>Myriangium</taxon>
    </lineage>
</organism>
<dbReference type="InterPro" id="IPR013216">
    <property type="entry name" value="Methyltransf_11"/>
</dbReference>
<proteinExistence type="predicted"/>
<comment type="caution">
    <text evidence="2">The sequence shown here is derived from an EMBL/GenBank/DDBJ whole genome shotgun (WGS) entry which is preliminary data.</text>
</comment>
<keyword evidence="2" id="KW-0808">Transferase</keyword>
<reference evidence="2" key="1">
    <citation type="journal article" date="2020" name="Stud. Mycol.">
        <title>101 Dothideomycetes genomes: a test case for predicting lifestyles and emergence of pathogens.</title>
        <authorList>
            <person name="Haridas S."/>
            <person name="Albert R."/>
            <person name="Binder M."/>
            <person name="Bloem J."/>
            <person name="Labutti K."/>
            <person name="Salamov A."/>
            <person name="Andreopoulos B."/>
            <person name="Baker S."/>
            <person name="Barry K."/>
            <person name="Bills G."/>
            <person name="Bluhm B."/>
            <person name="Cannon C."/>
            <person name="Castanera R."/>
            <person name="Culley D."/>
            <person name="Daum C."/>
            <person name="Ezra D."/>
            <person name="Gonzalez J."/>
            <person name="Henrissat B."/>
            <person name="Kuo A."/>
            <person name="Liang C."/>
            <person name="Lipzen A."/>
            <person name="Lutzoni F."/>
            <person name="Magnuson J."/>
            <person name="Mondo S."/>
            <person name="Nolan M."/>
            <person name="Ohm R."/>
            <person name="Pangilinan J."/>
            <person name="Park H.-J."/>
            <person name="Ramirez L."/>
            <person name="Alfaro M."/>
            <person name="Sun H."/>
            <person name="Tritt A."/>
            <person name="Yoshinaga Y."/>
            <person name="Zwiers L.-H."/>
            <person name="Turgeon B."/>
            <person name="Goodwin S."/>
            <person name="Spatafora J."/>
            <person name="Crous P."/>
            <person name="Grigoriev I."/>
        </authorList>
    </citation>
    <scope>NUCLEOTIDE SEQUENCE</scope>
    <source>
        <strain evidence="2">CBS 260.36</strain>
    </source>
</reference>
<keyword evidence="2" id="KW-0489">Methyltransferase</keyword>
<dbReference type="EMBL" id="ML996083">
    <property type="protein sequence ID" value="KAF2155127.1"/>
    <property type="molecule type" value="Genomic_DNA"/>
</dbReference>
<dbReference type="Gene3D" id="3.40.50.150">
    <property type="entry name" value="Vaccinia Virus protein VP39"/>
    <property type="match status" value="1"/>
</dbReference>
<name>A0A9P4MJB6_9PEZI</name>
<dbReference type="Proteomes" id="UP000799439">
    <property type="component" value="Unassembled WGS sequence"/>
</dbReference>
<feature type="domain" description="Methyltransferase type 11" evidence="1">
    <location>
        <begin position="59"/>
        <end position="165"/>
    </location>
</feature>
<keyword evidence="3" id="KW-1185">Reference proteome</keyword>
<gene>
    <name evidence="2" type="ORF">K461DRAFT_292012</name>
</gene>
<accession>A0A9P4MJB6</accession>
<dbReference type="Pfam" id="PF08241">
    <property type="entry name" value="Methyltransf_11"/>
    <property type="match status" value="1"/>
</dbReference>
<dbReference type="PANTHER" id="PTHR43591:SF97">
    <property type="entry name" value="CLASS I SAM-DEPENDENT METHYLTRANSFERASE"/>
    <property type="match status" value="1"/>
</dbReference>
<evidence type="ECO:0000259" key="1">
    <source>
        <dbReference type="Pfam" id="PF08241"/>
    </source>
</evidence>
<dbReference type="CDD" id="cd02440">
    <property type="entry name" value="AdoMet_MTases"/>
    <property type="match status" value="1"/>
</dbReference>
<evidence type="ECO:0000313" key="3">
    <source>
        <dbReference type="Proteomes" id="UP000799439"/>
    </source>
</evidence>
<dbReference type="GO" id="GO:0008757">
    <property type="term" value="F:S-adenosylmethionine-dependent methyltransferase activity"/>
    <property type="evidence" value="ECO:0007669"/>
    <property type="project" value="InterPro"/>
</dbReference>
<dbReference type="PANTHER" id="PTHR43591">
    <property type="entry name" value="METHYLTRANSFERASE"/>
    <property type="match status" value="1"/>
</dbReference>
<protein>
    <submittedName>
        <fullName evidence="2">S-adenosyl-L-methionine-dependent methyltransferase</fullName>
    </submittedName>
</protein>